<proteinExistence type="predicted"/>
<organism evidence="1 2">
    <name type="scientific">candidate division WS6 bacterium GW2011_GWF2_39_15</name>
    <dbReference type="NCBI Taxonomy" id="1619100"/>
    <lineage>
        <taxon>Bacteria</taxon>
        <taxon>Candidatus Dojkabacteria</taxon>
    </lineage>
</organism>
<dbReference type="Proteomes" id="UP000034799">
    <property type="component" value="Unassembled WGS sequence"/>
</dbReference>
<evidence type="ECO:0000313" key="2">
    <source>
        <dbReference type="Proteomes" id="UP000034799"/>
    </source>
</evidence>
<name>A0A0G0QV40_9BACT</name>
<protein>
    <submittedName>
        <fullName evidence="1">Uncharacterized protein</fullName>
    </submittedName>
</protein>
<sequence>MSNQEINKELQRKIFLILSDRSIWGDNLERIQNDFIDKYYEVLKICLDLSITKDVLDEIKKDESNTNYTELMKITSRLIENEKSYLMLNRFLTEYLKSVSNITNRTSDNLLYHQYSLC</sequence>
<evidence type="ECO:0000313" key="1">
    <source>
        <dbReference type="EMBL" id="KKR05517.1"/>
    </source>
</evidence>
<dbReference type="EMBL" id="LBWK01000002">
    <property type="protein sequence ID" value="KKR05517.1"/>
    <property type="molecule type" value="Genomic_DNA"/>
</dbReference>
<comment type="caution">
    <text evidence="1">The sequence shown here is derived from an EMBL/GenBank/DDBJ whole genome shotgun (WGS) entry which is preliminary data.</text>
</comment>
<dbReference type="STRING" id="1619100.UT34_C0002G0024"/>
<accession>A0A0G0QV40</accession>
<dbReference type="AlphaFoldDB" id="A0A0G0QV40"/>
<gene>
    <name evidence="1" type="ORF">UT34_C0002G0024</name>
</gene>
<reference evidence="1 2" key="1">
    <citation type="journal article" date="2015" name="Nature">
        <title>rRNA introns, odd ribosomes, and small enigmatic genomes across a large radiation of phyla.</title>
        <authorList>
            <person name="Brown C.T."/>
            <person name="Hug L.A."/>
            <person name="Thomas B.C."/>
            <person name="Sharon I."/>
            <person name="Castelle C.J."/>
            <person name="Singh A."/>
            <person name="Wilkins M.J."/>
            <person name="Williams K.H."/>
            <person name="Banfield J.F."/>
        </authorList>
    </citation>
    <scope>NUCLEOTIDE SEQUENCE [LARGE SCALE GENOMIC DNA]</scope>
</reference>